<proteinExistence type="predicted"/>
<keyword evidence="3" id="KW-1185">Reference proteome</keyword>
<dbReference type="Proteomes" id="UP000032900">
    <property type="component" value="Unassembled WGS sequence"/>
</dbReference>
<evidence type="ECO:0000313" key="2">
    <source>
        <dbReference type="EMBL" id="GAO29670.1"/>
    </source>
</evidence>
<protein>
    <submittedName>
        <fullName evidence="2">Uncharacterized protein</fullName>
    </submittedName>
</protein>
<reference evidence="2 3" key="1">
    <citation type="journal article" date="2015" name="Microbes Environ.">
        <title>Distribution and evolution of nitrogen fixation genes in the phylum bacteroidetes.</title>
        <authorList>
            <person name="Inoue J."/>
            <person name="Oshima K."/>
            <person name="Suda W."/>
            <person name="Sakamoto M."/>
            <person name="Iino T."/>
            <person name="Noda S."/>
            <person name="Hongoh Y."/>
            <person name="Hattori M."/>
            <person name="Ohkuma M."/>
        </authorList>
    </citation>
    <scope>NUCLEOTIDE SEQUENCE [LARGE SCALE GENOMIC DNA]</scope>
    <source>
        <strain evidence="2">JCM 15548</strain>
    </source>
</reference>
<feature type="compositionally biased region" description="Basic and acidic residues" evidence="1">
    <location>
        <begin position="17"/>
        <end position="77"/>
    </location>
</feature>
<dbReference type="EMBL" id="BAZW01000011">
    <property type="protein sequence ID" value="GAO29670.1"/>
    <property type="molecule type" value="Genomic_DNA"/>
</dbReference>
<gene>
    <name evidence="2" type="ORF">JCM15548_11885</name>
</gene>
<feature type="compositionally biased region" description="Basic and acidic residues" evidence="1">
    <location>
        <begin position="86"/>
        <end position="102"/>
    </location>
</feature>
<organism evidence="2 3">
    <name type="scientific">Geofilum rubicundum JCM 15548</name>
    <dbReference type="NCBI Taxonomy" id="1236989"/>
    <lineage>
        <taxon>Bacteria</taxon>
        <taxon>Pseudomonadati</taxon>
        <taxon>Bacteroidota</taxon>
        <taxon>Bacteroidia</taxon>
        <taxon>Marinilabiliales</taxon>
        <taxon>Marinilabiliaceae</taxon>
        <taxon>Geofilum</taxon>
    </lineage>
</organism>
<sequence length="121" mass="13719">MAALVLVSAGAIAQEPEQTRTREALQAQERVHDGVPAEDALQKREQKRLERTERKNARKEEALQKRSRGLERSEAARTRSQSMRQENARMENRKNARPERSGESAGNAQRARTENRSKGGK</sequence>
<name>A0A0E9LXR8_9BACT</name>
<dbReference type="AlphaFoldDB" id="A0A0E9LXR8"/>
<evidence type="ECO:0000313" key="3">
    <source>
        <dbReference type="Proteomes" id="UP000032900"/>
    </source>
</evidence>
<comment type="caution">
    <text evidence="2">The sequence shown here is derived from an EMBL/GenBank/DDBJ whole genome shotgun (WGS) entry which is preliminary data.</text>
</comment>
<feature type="region of interest" description="Disordered" evidence="1">
    <location>
        <begin position="1"/>
        <end position="121"/>
    </location>
</feature>
<evidence type="ECO:0000256" key="1">
    <source>
        <dbReference type="SAM" id="MobiDB-lite"/>
    </source>
</evidence>
<accession>A0A0E9LXR8</accession>
<feature type="compositionally biased region" description="Basic and acidic residues" evidence="1">
    <location>
        <begin position="111"/>
        <end position="121"/>
    </location>
</feature>